<dbReference type="InterPro" id="IPR045054">
    <property type="entry name" value="P4HA-like"/>
</dbReference>
<dbReference type="InterPro" id="IPR006620">
    <property type="entry name" value="Pro_4_hyd_alph"/>
</dbReference>
<keyword evidence="4" id="KW-0560">Oxidoreductase</keyword>
<accession>A0ABR4GPM7</accession>
<dbReference type="InterPro" id="IPR044862">
    <property type="entry name" value="Pro_4_hyd_alph_FE2OG_OXY"/>
</dbReference>
<keyword evidence="9" id="KW-1185">Reference proteome</keyword>
<dbReference type="Proteomes" id="UP001610563">
    <property type="component" value="Unassembled WGS sequence"/>
</dbReference>
<organism evidence="8 9">
    <name type="scientific">Aspergillus keveii</name>
    <dbReference type="NCBI Taxonomy" id="714993"/>
    <lineage>
        <taxon>Eukaryota</taxon>
        <taxon>Fungi</taxon>
        <taxon>Dikarya</taxon>
        <taxon>Ascomycota</taxon>
        <taxon>Pezizomycotina</taxon>
        <taxon>Eurotiomycetes</taxon>
        <taxon>Eurotiomycetidae</taxon>
        <taxon>Eurotiales</taxon>
        <taxon>Aspergillaceae</taxon>
        <taxon>Aspergillus</taxon>
        <taxon>Aspergillus subgen. Nidulantes</taxon>
    </lineage>
</organism>
<name>A0ABR4GPM7_9EURO</name>
<dbReference type="Pfam" id="PF13640">
    <property type="entry name" value="2OG-FeII_Oxy_3"/>
    <property type="match status" value="1"/>
</dbReference>
<keyword evidence="6" id="KW-0472">Membrane</keyword>
<dbReference type="PANTHER" id="PTHR10869">
    <property type="entry name" value="PROLYL 4-HYDROXYLASE ALPHA SUBUNIT"/>
    <property type="match status" value="1"/>
</dbReference>
<comment type="caution">
    <text evidence="8">The sequence shown here is derived from an EMBL/GenBank/DDBJ whole genome shotgun (WGS) entry which is preliminary data.</text>
</comment>
<dbReference type="PANTHER" id="PTHR10869:SF246">
    <property type="entry name" value="TRANSMEMBRANE PROLYL 4-HYDROXYLASE"/>
    <property type="match status" value="1"/>
</dbReference>
<proteinExistence type="predicted"/>
<evidence type="ECO:0000256" key="4">
    <source>
        <dbReference type="ARBA" id="ARBA00023002"/>
    </source>
</evidence>
<gene>
    <name evidence="8" type="ORF">BJX66DRAFT_290717</name>
</gene>
<evidence type="ECO:0000256" key="2">
    <source>
        <dbReference type="ARBA" id="ARBA00022723"/>
    </source>
</evidence>
<keyword evidence="5" id="KW-0408">Iron</keyword>
<dbReference type="EMBL" id="JBFTWV010000002">
    <property type="protein sequence ID" value="KAL2801020.1"/>
    <property type="molecule type" value="Genomic_DNA"/>
</dbReference>
<dbReference type="Gene3D" id="2.60.120.620">
    <property type="entry name" value="q2cbj1_9rhob like domain"/>
    <property type="match status" value="1"/>
</dbReference>
<keyword evidence="3" id="KW-0223">Dioxygenase</keyword>
<keyword evidence="6" id="KW-0812">Transmembrane</keyword>
<evidence type="ECO:0000256" key="1">
    <source>
        <dbReference type="ARBA" id="ARBA00001961"/>
    </source>
</evidence>
<protein>
    <recommendedName>
        <fullName evidence="7">Prolyl 4-hydroxylase alpha subunit domain-containing protein</fullName>
    </recommendedName>
</protein>
<evidence type="ECO:0000313" key="8">
    <source>
        <dbReference type="EMBL" id="KAL2801020.1"/>
    </source>
</evidence>
<keyword evidence="2" id="KW-0479">Metal-binding</keyword>
<sequence>MPNLNSINLSLSSVFYLIPLYFLIIAPVLRQFFPSDPALSAPRDIRDAAYFDYEGKGGELEEEDTSLQLNSDLLSLEDGVTVVCELGSDTYRTHIFSYNPLVVYIEGFLSAREADHLINVSIPNYTPSPVYSSSQANASDPTKRLSDRALLPRDSVVRCIESRARAFQGWKPYLYIERMWAQRYNVSGHYTHHYDWAGTAKGRGGDRLSTFMVYLKAECKGGGTNFPRLRRPRDKRWCEFVDCEQHEGREGVTFKPIKGNAVFWENLRADGSGYPETWHAAFPVEEGEKVGLNIWSWYQPPTGRW</sequence>
<evidence type="ECO:0000259" key="7">
    <source>
        <dbReference type="SMART" id="SM00702"/>
    </source>
</evidence>
<evidence type="ECO:0000313" key="9">
    <source>
        <dbReference type="Proteomes" id="UP001610563"/>
    </source>
</evidence>
<keyword evidence="6" id="KW-1133">Transmembrane helix</keyword>
<reference evidence="8 9" key="1">
    <citation type="submission" date="2024-07" db="EMBL/GenBank/DDBJ databases">
        <title>Section-level genome sequencing and comparative genomics of Aspergillus sections Usti and Cavernicolus.</title>
        <authorList>
            <consortium name="Lawrence Berkeley National Laboratory"/>
            <person name="Nybo J.L."/>
            <person name="Vesth T.C."/>
            <person name="Theobald S."/>
            <person name="Frisvad J.C."/>
            <person name="Larsen T.O."/>
            <person name="Kjaerboelling I."/>
            <person name="Rothschild-Mancinelli K."/>
            <person name="Lyhne E.K."/>
            <person name="Kogle M.E."/>
            <person name="Barry K."/>
            <person name="Clum A."/>
            <person name="Na H."/>
            <person name="Ledsgaard L."/>
            <person name="Lin J."/>
            <person name="Lipzen A."/>
            <person name="Kuo A."/>
            <person name="Riley R."/>
            <person name="Mondo S."/>
            <person name="Labutti K."/>
            <person name="Haridas S."/>
            <person name="Pangalinan J."/>
            <person name="Salamov A.A."/>
            <person name="Simmons B.A."/>
            <person name="Magnuson J.K."/>
            <person name="Chen J."/>
            <person name="Drula E."/>
            <person name="Henrissat B."/>
            <person name="Wiebenga A."/>
            <person name="Lubbers R.J."/>
            <person name="Gomes A.C."/>
            <person name="Makela M.R."/>
            <person name="Stajich J."/>
            <person name="Grigoriev I.V."/>
            <person name="Mortensen U.H."/>
            <person name="De Vries R.P."/>
            <person name="Baker S.E."/>
            <person name="Andersen M.R."/>
        </authorList>
    </citation>
    <scope>NUCLEOTIDE SEQUENCE [LARGE SCALE GENOMIC DNA]</scope>
    <source>
        <strain evidence="8 9">CBS 209.92</strain>
    </source>
</reference>
<evidence type="ECO:0000256" key="6">
    <source>
        <dbReference type="SAM" id="Phobius"/>
    </source>
</evidence>
<feature type="domain" description="Prolyl 4-hydroxylase alpha subunit" evidence="7">
    <location>
        <begin position="100"/>
        <end position="297"/>
    </location>
</feature>
<dbReference type="SMART" id="SM00702">
    <property type="entry name" value="P4Hc"/>
    <property type="match status" value="1"/>
</dbReference>
<comment type="cofactor">
    <cofactor evidence="1">
        <name>L-ascorbate</name>
        <dbReference type="ChEBI" id="CHEBI:38290"/>
    </cofactor>
</comment>
<evidence type="ECO:0000256" key="3">
    <source>
        <dbReference type="ARBA" id="ARBA00022964"/>
    </source>
</evidence>
<evidence type="ECO:0000256" key="5">
    <source>
        <dbReference type="ARBA" id="ARBA00023004"/>
    </source>
</evidence>
<feature type="transmembrane region" description="Helical" evidence="6">
    <location>
        <begin position="6"/>
        <end position="29"/>
    </location>
</feature>